<keyword evidence="4" id="KW-1185">Reference proteome</keyword>
<comment type="caution">
    <text evidence="1">The sequence shown here is derived from an EMBL/GenBank/DDBJ whole genome shotgun (WGS) entry which is preliminary data.</text>
</comment>
<name>A0A813YC48_9BILA</name>
<dbReference type="EMBL" id="CAJNOL010000223">
    <property type="protein sequence ID" value="CAF0944309.1"/>
    <property type="molecule type" value="Genomic_DNA"/>
</dbReference>
<evidence type="ECO:0000313" key="3">
    <source>
        <dbReference type="Proteomes" id="UP000663854"/>
    </source>
</evidence>
<dbReference type="EMBL" id="CAJNOH010000116">
    <property type="protein sequence ID" value="CAF0882168.1"/>
    <property type="molecule type" value="Genomic_DNA"/>
</dbReference>
<evidence type="ECO:0000313" key="1">
    <source>
        <dbReference type="EMBL" id="CAF0882168.1"/>
    </source>
</evidence>
<gene>
    <name evidence="2" type="ORF">JXQ802_LOCUS11335</name>
    <name evidence="1" type="ORF">PYM288_LOCUS8594</name>
</gene>
<protein>
    <submittedName>
        <fullName evidence="1">Uncharacterized protein</fullName>
    </submittedName>
</protein>
<evidence type="ECO:0000313" key="4">
    <source>
        <dbReference type="Proteomes" id="UP000663870"/>
    </source>
</evidence>
<sequence length="71" mass="8576">MIGFKTFHDVECDTINILIKLIQFKILITQDVVRLSYYRIILLSYLHLSHEYEWTKQYLKQFSLSGLVHEE</sequence>
<dbReference type="Proteomes" id="UP000663854">
    <property type="component" value="Unassembled WGS sequence"/>
</dbReference>
<accession>A0A813YC48</accession>
<reference evidence="1" key="1">
    <citation type="submission" date="2021-02" db="EMBL/GenBank/DDBJ databases">
        <authorList>
            <person name="Nowell W R."/>
        </authorList>
    </citation>
    <scope>NUCLEOTIDE SEQUENCE</scope>
</reference>
<evidence type="ECO:0000313" key="2">
    <source>
        <dbReference type="EMBL" id="CAF0944309.1"/>
    </source>
</evidence>
<dbReference type="Proteomes" id="UP000663870">
    <property type="component" value="Unassembled WGS sequence"/>
</dbReference>
<proteinExistence type="predicted"/>
<dbReference type="AlphaFoldDB" id="A0A813YC48"/>
<organism evidence="1 3">
    <name type="scientific">Rotaria sordida</name>
    <dbReference type="NCBI Taxonomy" id="392033"/>
    <lineage>
        <taxon>Eukaryota</taxon>
        <taxon>Metazoa</taxon>
        <taxon>Spiralia</taxon>
        <taxon>Gnathifera</taxon>
        <taxon>Rotifera</taxon>
        <taxon>Eurotatoria</taxon>
        <taxon>Bdelloidea</taxon>
        <taxon>Philodinida</taxon>
        <taxon>Philodinidae</taxon>
        <taxon>Rotaria</taxon>
    </lineage>
</organism>